<organism evidence="2 3">
    <name type="scientific">Aureococcus anophagefferens</name>
    <name type="common">Harmful bloom alga</name>
    <dbReference type="NCBI Taxonomy" id="44056"/>
    <lineage>
        <taxon>Eukaryota</taxon>
        <taxon>Sar</taxon>
        <taxon>Stramenopiles</taxon>
        <taxon>Ochrophyta</taxon>
        <taxon>Pelagophyceae</taxon>
        <taxon>Pelagomonadales</taxon>
        <taxon>Pelagomonadaceae</taxon>
        <taxon>Aureococcus</taxon>
    </lineage>
</organism>
<dbReference type="EMBL" id="JBBJCI010000029">
    <property type="protein sequence ID" value="KAK7254424.1"/>
    <property type="molecule type" value="Genomic_DNA"/>
</dbReference>
<dbReference type="Proteomes" id="UP001363151">
    <property type="component" value="Unassembled WGS sequence"/>
</dbReference>
<feature type="compositionally biased region" description="Acidic residues" evidence="1">
    <location>
        <begin position="200"/>
        <end position="224"/>
    </location>
</feature>
<dbReference type="PANTHER" id="PTHR37563">
    <property type="entry name" value="PHYTANOYL-COA DIOXYGENASE FAMILY PROTEIN (AFU_ORTHOLOGUE AFUA_2G03330)"/>
    <property type="match status" value="1"/>
</dbReference>
<dbReference type="Pfam" id="PF05721">
    <property type="entry name" value="PhyH"/>
    <property type="match status" value="1"/>
</dbReference>
<sequence length="537" mass="58131">MSNIRIVERDADGKVTKTFHDSSMSQDFKDGGYSGARKAFAAKKFDGSYALPKDHTLALLVGEVAKLVHPEPKKGKKASGTPKAKKAAAPKKEATADKKAAKNEKVEEKPKGASEVGWTPPAEEAENVAPSPPKKTCAPSMLLSMPMKSGAPPKELPKKEPDFDPYAESPEKKKKAAKKRKQVVVEESDDESLPVQGAGDDADSEEEFDFVAEEEDAEEEDDEQPAAPDRVDGACHSIARTWSAFAETVVAPDAGDARGDEWSPVADQATACEAVSVVKALGPKDLASRFYDTGLLTLESAKWALGPETLGTVQNAVAEHYGAKLEEARAERITLKGKGKDHKLKPGEEETLDGFNQRPGGRVDMVLDSLPEVVAAGANWPWAPVVRAILGKNASLNYTGCVVSRPGDTVQNWHIDGVHTNLEEHAAADRIIVFCPLTDLTEATGCTEFVPTSHFASRGADAKFKNVSHMKRARHYVHAGTPLVMDYRLWHRGLPNTGTKDRYLLYAVYQTAKGKRALEDTGGDLVALGQRKFLRAE</sequence>
<comment type="caution">
    <text evidence="2">The sequence shown here is derived from an EMBL/GenBank/DDBJ whole genome shotgun (WGS) entry which is preliminary data.</text>
</comment>
<feature type="compositionally biased region" description="Basic residues" evidence="1">
    <location>
        <begin position="172"/>
        <end position="182"/>
    </location>
</feature>
<name>A0ABR1GEC2_AURAN</name>
<proteinExistence type="predicted"/>
<evidence type="ECO:0000313" key="3">
    <source>
        <dbReference type="Proteomes" id="UP001363151"/>
    </source>
</evidence>
<gene>
    <name evidence="2" type="ORF">SO694_00151064</name>
</gene>
<keyword evidence="3" id="KW-1185">Reference proteome</keyword>
<protein>
    <submittedName>
        <fullName evidence="2">Phytanoyl-CoA dioxygenase</fullName>
    </submittedName>
</protein>
<evidence type="ECO:0000313" key="2">
    <source>
        <dbReference type="EMBL" id="KAK7254424.1"/>
    </source>
</evidence>
<feature type="region of interest" description="Disordered" evidence="1">
    <location>
        <begin position="337"/>
        <end position="357"/>
    </location>
</feature>
<dbReference type="SUPFAM" id="SSF51197">
    <property type="entry name" value="Clavaminate synthase-like"/>
    <property type="match status" value="1"/>
</dbReference>
<keyword evidence="2" id="KW-0560">Oxidoreductase</keyword>
<feature type="region of interest" description="Disordered" evidence="1">
    <location>
        <begin position="68"/>
        <end position="231"/>
    </location>
</feature>
<dbReference type="GO" id="GO:0051213">
    <property type="term" value="F:dioxygenase activity"/>
    <property type="evidence" value="ECO:0007669"/>
    <property type="project" value="UniProtKB-KW"/>
</dbReference>
<dbReference type="InterPro" id="IPR008775">
    <property type="entry name" value="Phytyl_CoA_dOase-like"/>
</dbReference>
<dbReference type="PANTHER" id="PTHR37563:SF2">
    <property type="entry name" value="PHYTANOYL-COA DIOXYGENASE FAMILY PROTEIN (AFU_ORTHOLOGUE AFUA_2G03330)"/>
    <property type="match status" value="1"/>
</dbReference>
<dbReference type="Gene3D" id="2.60.120.620">
    <property type="entry name" value="q2cbj1_9rhob like domain"/>
    <property type="match status" value="1"/>
</dbReference>
<keyword evidence="2" id="KW-0223">Dioxygenase</keyword>
<feature type="compositionally biased region" description="Basic and acidic residues" evidence="1">
    <location>
        <begin position="90"/>
        <end position="112"/>
    </location>
</feature>
<dbReference type="InterPro" id="IPR051961">
    <property type="entry name" value="Fungal_Metabolite_Diox"/>
</dbReference>
<reference evidence="2 3" key="1">
    <citation type="submission" date="2024-03" db="EMBL/GenBank/DDBJ databases">
        <title>Aureococcus anophagefferens CCMP1851 and Kratosvirus quantuckense: Draft genome of a second virus-susceptible host strain in the model system.</title>
        <authorList>
            <person name="Chase E."/>
            <person name="Truchon A.R."/>
            <person name="Schepens W."/>
            <person name="Wilhelm S.W."/>
        </authorList>
    </citation>
    <scope>NUCLEOTIDE SEQUENCE [LARGE SCALE GENOMIC DNA]</scope>
    <source>
        <strain evidence="2 3">CCMP1851</strain>
    </source>
</reference>
<evidence type="ECO:0000256" key="1">
    <source>
        <dbReference type="SAM" id="MobiDB-lite"/>
    </source>
</evidence>
<accession>A0ABR1GEC2</accession>